<sequence length="124" mass="13603">MIGCDATHQDDSPFLNSHSRPDCTGWNVSQACLSSSDASSPAACVSRDSSTLSPAVNSLIWIFIRHVKTMFVMGFLTTTDFSKRRLIVYDIRNDQPLRQKWAGTTYGVCVAAKGRQPWSGKGST</sequence>
<accession>A0AAV4G4V7</accession>
<comment type="caution">
    <text evidence="1">The sequence shown here is derived from an EMBL/GenBank/DDBJ whole genome shotgun (WGS) entry which is preliminary data.</text>
</comment>
<protein>
    <submittedName>
        <fullName evidence="1">Uncharacterized protein</fullName>
    </submittedName>
</protein>
<keyword evidence="2" id="KW-1185">Reference proteome</keyword>
<organism evidence="1 2">
    <name type="scientific">Elysia marginata</name>
    <dbReference type="NCBI Taxonomy" id="1093978"/>
    <lineage>
        <taxon>Eukaryota</taxon>
        <taxon>Metazoa</taxon>
        <taxon>Spiralia</taxon>
        <taxon>Lophotrochozoa</taxon>
        <taxon>Mollusca</taxon>
        <taxon>Gastropoda</taxon>
        <taxon>Heterobranchia</taxon>
        <taxon>Euthyneura</taxon>
        <taxon>Panpulmonata</taxon>
        <taxon>Sacoglossa</taxon>
        <taxon>Placobranchoidea</taxon>
        <taxon>Plakobranchidae</taxon>
        <taxon>Elysia</taxon>
    </lineage>
</organism>
<dbReference type="Proteomes" id="UP000762676">
    <property type="component" value="Unassembled WGS sequence"/>
</dbReference>
<evidence type="ECO:0000313" key="2">
    <source>
        <dbReference type="Proteomes" id="UP000762676"/>
    </source>
</evidence>
<dbReference type="EMBL" id="BMAT01004780">
    <property type="protein sequence ID" value="GFR80261.1"/>
    <property type="molecule type" value="Genomic_DNA"/>
</dbReference>
<dbReference type="AlphaFoldDB" id="A0AAV4G4V7"/>
<evidence type="ECO:0000313" key="1">
    <source>
        <dbReference type="EMBL" id="GFR80261.1"/>
    </source>
</evidence>
<reference evidence="1 2" key="1">
    <citation type="journal article" date="2021" name="Elife">
        <title>Chloroplast acquisition without the gene transfer in kleptoplastic sea slugs, Plakobranchus ocellatus.</title>
        <authorList>
            <person name="Maeda T."/>
            <person name="Takahashi S."/>
            <person name="Yoshida T."/>
            <person name="Shimamura S."/>
            <person name="Takaki Y."/>
            <person name="Nagai Y."/>
            <person name="Toyoda A."/>
            <person name="Suzuki Y."/>
            <person name="Arimoto A."/>
            <person name="Ishii H."/>
            <person name="Satoh N."/>
            <person name="Nishiyama T."/>
            <person name="Hasebe M."/>
            <person name="Maruyama T."/>
            <person name="Minagawa J."/>
            <person name="Obokata J."/>
            <person name="Shigenobu S."/>
        </authorList>
    </citation>
    <scope>NUCLEOTIDE SEQUENCE [LARGE SCALE GENOMIC DNA]</scope>
</reference>
<name>A0AAV4G4V7_9GAST</name>
<gene>
    <name evidence="1" type="ORF">ElyMa_002310200</name>
</gene>
<proteinExistence type="predicted"/>